<protein>
    <submittedName>
        <fullName evidence="1">Uncharacterized protein</fullName>
    </submittedName>
</protein>
<dbReference type="AlphaFoldDB" id="A0A0F9PPA7"/>
<organism evidence="1">
    <name type="scientific">marine sediment metagenome</name>
    <dbReference type="NCBI Taxonomy" id="412755"/>
    <lineage>
        <taxon>unclassified sequences</taxon>
        <taxon>metagenomes</taxon>
        <taxon>ecological metagenomes</taxon>
    </lineage>
</organism>
<dbReference type="EMBL" id="LAZR01002162">
    <property type="protein sequence ID" value="KKN33625.1"/>
    <property type="molecule type" value="Genomic_DNA"/>
</dbReference>
<sequence>MLTARKANSISKLIMTVKIPDAEYFVSLAIEYTKNKN</sequence>
<gene>
    <name evidence="1" type="ORF">LCGC14_0801630</name>
</gene>
<evidence type="ECO:0000313" key="1">
    <source>
        <dbReference type="EMBL" id="KKN33625.1"/>
    </source>
</evidence>
<name>A0A0F9PPA7_9ZZZZ</name>
<accession>A0A0F9PPA7</accession>
<comment type="caution">
    <text evidence="1">The sequence shown here is derived from an EMBL/GenBank/DDBJ whole genome shotgun (WGS) entry which is preliminary data.</text>
</comment>
<reference evidence="1" key="1">
    <citation type="journal article" date="2015" name="Nature">
        <title>Complex archaea that bridge the gap between prokaryotes and eukaryotes.</title>
        <authorList>
            <person name="Spang A."/>
            <person name="Saw J.H."/>
            <person name="Jorgensen S.L."/>
            <person name="Zaremba-Niedzwiedzka K."/>
            <person name="Martijn J."/>
            <person name="Lind A.E."/>
            <person name="van Eijk R."/>
            <person name="Schleper C."/>
            <person name="Guy L."/>
            <person name="Ettema T.J."/>
        </authorList>
    </citation>
    <scope>NUCLEOTIDE SEQUENCE</scope>
</reference>
<proteinExistence type="predicted"/>